<dbReference type="AlphaFoldDB" id="A0A9P6GE02"/>
<reference evidence="1" key="1">
    <citation type="journal article" date="2020" name="Mol. Plant Microbe Interact.">
        <title>Genome Sequence of the Biocontrol Agent Coniothyrium minitans strain Conio (IMI 134523).</title>
        <authorList>
            <person name="Patel D."/>
            <person name="Shittu T.A."/>
            <person name="Baroncelli R."/>
            <person name="Muthumeenakshi S."/>
            <person name="Osborne T.H."/>
            <person name="Janganan T.K."/>
            <person name="Sreenivasaprasad S."/>
        </authorList>
    </citation>
    <scope>NUCLEOTIDE SEQUENCE</scope>
    <source>
        <strain evidence="1">Conio</strain>
    </source>
</reference>
<dbReference type="OrthoDB" id="3944661at2759"/>
<sequence length="115" mass="12779">MRQPEGVVAPGPPKTFTARLAASPPLLFLHHNTVLLDPTAAPPRPEQTAHVRSDWLITHVLAPSLPQNFQRFQRHGVLTSNTTKLAGLYIHKFSFVRPLLGPKAWVYGGDYKKPP</sequence>
<gene>
    <name evidence="1" type="ORF">PMIN01_07906</name>
</gene>
<evidence type="ECO:0000313" key="1">
    <source>
        <dbReference type="EMBL" id="KAF9733563.1"/>
    </source>
</evidence>
<comment type="caution">
    <text evidence="1">The sequence shown here is derived from an EMBL/GenBank/DDBJ whole genome shotgun (WGS) entry which is preliminary data.</text>
</comment>
<proteinExistence type="predicted"/>
<name>A0A9P6GE02_9PLEO</name>
<dbReference type="Proteomes" id="UP000756921">
    <property type="component" value="Unassembled WGS sequence"/>
</dbReference>
<evidence type="ECO:0000313" key="2">
    <source>
        <dbReference type="Proteomes" id="UP000756921"/>
    </source>
</evidence>
<protein>
    <submittedName>
        <fullName evidence="1">Uncharacterized protein</fullName>
    </submittedName>
</protein>
<dbReference type="EMBL" id="WJXW01000008">
    <property type="protein sequence ID" value="KAF9733563.1"/>
    <property type="molecule type" value="Genomic_DNA"/>
</dbReference>
<keyword evidence="2" id="KW-1185">Reference proteome</keyword>
<organism evidence="1 2">
    <name type="scientific">Paraphaeosphaeria minitans</name>
    <dbReference type="NCBI Taxonomy" id="565426"/>
    <lineage>
        <taxon>Eukaryota</taxon>
        <taxon>Fungi</taxon>
        <taxon>Dikarya</taxon>
        <taxon>Ascomycota</taxon>
        <taxon>Pezizomycotina</taxon>
        <taxon>Dothideomycetes</taxon>
        <taxon>Pleosporomycetidae</taxon>
        <taxon>Pleosporales</taxon>
        <taxon>Massarineae</taxon>
        <taxon>Didymosphaeriaceae</taxon>
        <taxon>Paraphaeosphaeria</taxon>
    </lineage>
</organism>
<accession>A0A9P6GE02</accession>